<name>A0AAV7Q4S2_PLEWA</name>
<evidence type="ECO:0000256" key="1">
    <source>
        <dbReference type="SAM" id="MobiDB-lite"/>
    </source>
</evidence>
<dbReference type="AlphaFoldDB" id="A0AAV7Q4S2"/>
<dbReference type="Proteomes" id="UP001066276">
    <property type="component" value="Chromosome 7"/>
</dbReference>
<organism evidence="2 3">
    <name type="scientific">Pleurodeles waltl</name>
    <name type="common">Iberian ribbed newt</name>
    <dbReference type="NCBI Taxonomy" id="8319"/>
    <lineage>
        <taxon>Eukaryota</taxon>
        <taxon>Metazoa</taxon>
        <taxon>Chordata</taxon>
        <taxon>Craniata</taxon>
        <taxon>Vertebrata</taxon>
        <taxon>Euteleostomi</taxon>
        <taxon>Amphibia</taxon>
        <taxon>Batrachia</taxon>
        <taxon>Caudata</taxon>
        <taxon>Salamandroidea</taxon>
        <taxon>Salamandridae</taxon>
        <taxon>Pleurodelinae</taxon>
        <taxon>Pleurodeles</taxon>
    </lineage>
</organism>
<comment type="caution">
    <text evidence="2">The sequence shown here is derived from an EMBL/GenBank/DDBJ whole genome shotgun (WGS) entry which is preliminary data.</text>
</comment>
<gene>
    <name evidence="2" type="ORF">NDU88_011450</name>
</gene>
<feature type="compositionally biased region" description="Basic and acidic residues" evidence="1">
    <location>
        <begin position="40"/>
        <end position="60"/>
    </location>
</feature>
<feature type="region of interest" description="Disordered" evidence="1">
    <location>
        <begin position="1"/>
        <end position="107"/>
    </location>
</feature>
<feature type="compositionally biased region" description="Basic residues" evidence="1">
    <location>
        <begin position="67"/>
        <end position="87"/>
    </location>
</feature>
<protein>
    <submittedName>
        <fullName evidence="2">Uncharacterized protein</fullName>
    </submittedName>
</protein>
<dbReference type="EMBL" id="JANPWB010000011">
    <property type="protein sequence ID" value="KAJ1133153.1"/>
    <property type="molecule type" value="Genomic_DNA"/>
</dbReference>
<evidence type="ECO:0000313" key="3">
    <source>
        <dbReference type="Proteomes" id="UP001066276"/>
    </source>
</evidence>
<proteinExistence type="predicted"/>
<keyword evidence="3" id="KW-1185">Reference proteome</keyword>
<reference evidence="2" key="1">
    <citation type="journal article" date="2022" name="bioRxiv">
        <title>Sequencing and chromosome-scale assembly of the giantPleurodeles waltlgenome.</title>
        <authorList>
            <person name="Brown T."/>
            <person name="Elewa A."/>
            <person name="Iarovenko S."/>
            <person name="Subramanian E."/>
            <person name="Araus A.J."/>
            <person name="Petzold A."/>
            <person name="Susuki M."/>
            <person name="Suzuki K.-i.T."/>
            <person name="Hayashi T."/>
            <person name="Toyoda A."/>
            <person name="Oliveira C."/>
            <person name="Osipova E."/>
            <person name="Leigh N.D."/>
            <person name="Simon A."/>
            <person name="Yun M.H."/>
        </authorList>
    </citation>
    <scope>NUCLEOTIDE SEQUENCE</scope>
    <source>
        <strain evidence="2">20211129_DDA</strain>
        <tissue evidence="2">Liver</tissue>
    </source>
</reference>
<sequence length="107" mass="12039">MNEAVRHNEETDLVKLPPKNVKERNQARYGTLASPFSDSASKRDGCQGNEKARACEEQRRATTQGAHKIKIMPIRLKRKSPSRKNRHTPAPAPQKNKTISGARSKHN</sequence>
<feature type="compositionally biased region" description="Basic and acidic residues" evidence="1">
    <location>
        <begin position="1"/>
        <end position="13"/>
    </location>
</feature>
<accession>A0AAV7Q4S2</accession>
<evidence type="ECO:0000313" key="2">
    <source>
        <dbReference type="EMBL" id="KAJ1133153.1"/>
    </source>
</evidence>